<evidence type="ECO:0000256" key="4">
    <source>
        <dbReference type="ARBA" id="ARBA00023163"/>
    </source>
</evidence>
<feature type="compositionally biased region" description="Basic and acidic residues" evidence="8">
    <location>
        <begin position="320"/>
        <end position="329"/>
    </location>
</feature>
<evidence type="ECO:0000313" key="11">
    <source>
        <dbReference type="Proteomes" id="UP001293254"/>
    </source>
</evidence>
<evidence type="ECO:0000256" key="1">
    <source>
        <dbReference type="ARBA" id="ARBA00004123"/>
    </source>
</evidence>
<comment type="caution">
    <text evidence="10">The sequence shown here is derived from an EMBL/GenBank/DDBJ whole genome shotgun (WGS) entry which is preliminary data.</text>
</comment>
<feature type="domain" description="WRKY" evidence="9">
    <location>
        <begin position="218"/>
        <end position="284"/>
    </location>
</feature>
<dbReference type="PANTHER" id="PTHR32096:SF18">
    <property type="entry name" value="DISEASE RESISTANCE PROTEIN RRS1B-RELATED"/>
    <property type="match status" value="1"/>
</dbReference>
<feature type="region of interest" description="Disordered" evidence="8">
    <location>
        <begin position="88"/>
        <end position="108"/>
    </location>
</feature>
<feature type="compositionally biased region" description="Polar residues" evidence="8">
    <location>
        <begin position="88"/>
        <end position="101"/>
    </location>
</feature>
<comment type="similarity">
    <text evidence="7">Belongs to the WRKY group II-e family.</text>
</comment>
<evidence type="ECO:0000256" key="8">
    <source>
        <dbReference type="SAM" id="MobiDB-lite"/>
    </source>
</evidence>
<dbReference type="FunFam" id="2.20.25.80:FF:000005">
    <property type="entry name" value="probable WRKY transcription factor 14"/>
    <property type="match status" value="1"/>
</dbReference>
<dbReference type="Proteomes" id="UP001293254">
    <property type="component" value="Unassembled WGS sequence"/>
</dbReference>
<dbReference type="PROSITE" id="PS50811">
    <property type="entry name" value="WRKY"/>
    <property type="match status" value="1"/>
</dbReference>
<evidence type="ECO:0000313" key="10">
    <source>
        <dbReference type="EMBL" id="KAK4440284.1"/>
    </source>
</evidence>
<gene>
    <name evidence="10" type="ORF">Salat_0363300</name>
</gene>
<name>A0AAE2D001_9LAMI</name>
<dbReference type="SMART" id="SM00774">
    <property type="entry name" value="WRKY"/>
    <property type="match status" value="1"/>
</dbReference>
<evidence type="ECO:0000256" key="2">
    <source>
        <dbReference type="ARBA" id="ARBA00023015"/>
    </source>
</evidence>
<evidence type="ECO:0000256" key="3">
    <source>
        <dbReference type="ARBA" id="ARBA00023125"/>
    </source>
</evidence>
<feature type="region of interest" description="Disordered" evidence="8">
    <location>
        <begin position="249"/>
        <end position="268"/>
    </location>
</feature>
<organism evidence="10 11">
    <name type="scientific">Sesamum alatum</name>
    <dbReference type="NCBI Taxonomy" id="300844"/>
    <lineage>
        <taxon>Eukaryota</taxon>
        <taxon>Viridiplantae</taxon>
        <taxon>Streptophyta</taxon>
        <taxon>Embryophyta</taxon>
        <taxon>Tracheophyta</taxon>
        <taxon>Spermatophyta</taxon>
        <taxon>Magnoliopsida</taxon>
        <taxon>eudicotyledons</taxon>
        <taxon>Gunneridae</taxon>
        <taxon>Pentapetalae</taxon>
        <taxon>asterids</taxon>
        <taxon>lamiids</taxon>
        <taxon>Lamiales</taxon>
        <taxon>Pedaliaceae</taxon>
        <taxon>Sesamum</taxon>
    </lineage>
</organism>
<feature type="region of interest" description="Disordered" evidence="8">
    <location>
        <begin position="275"/>
        <end position="346"/>
    </location>
</feature>
<dbReference type="Gene3D" id="2.20.25.80">
    <property type="entry name" value="WRKY domain"/>
    <property type="match status" value="1"/>
</dbReference>
<dbReference type="Pfam" id="PF03106">
    <property type="entry name" value="WRKY"/>
    <property type="match status" value="1"/>
</dbReference>
<keyword evidence="2" id="KW-0805">Transcription regulation</keyword>
<comment type="function">
    <text evidence="6">Transcription factor. Interacts specifically with the W box (5'-(T)TGAC[CT]-3'), a frequently occurring elicitor-responsive cis-acting element.</text>
</comment>
<dbReference type="InterPro" id="IPR044810">
    <property type="entry name" value="WRKY_plant"/>
</dbReference>
<dbReference type="InterPro" id="IPR003657">
    <property type="entry name" value="WRKY_dom"/>
</dbReference>
<protein>
    <submittedName>
        <fullName evidence="10">WRKY transcription factor 14</fullName>
    </submittedName>
</protein>
<comment type="subcellular location">
    <subcellularLocation>
        <location evidence="1">Nucleus</location>
    </subcellularLocation>
</comment>
<reference evidence="10" key="2">
    <citation type="journal article" date="2024" name="Plant">
        <title>Genomic evolution and insights into agronomic trait innovations of Sesamum species.</title>
        <authorList>
            <person name="Miao H."/>
            <person name="Wang L."/>
            <person name="Qu L."/>
            <person name="Liu H."/>
            <person name="Sun Y."/>
            <person name="Le M."/>
            <person name="Wang Q."/>
            <person name="Wei S."/>
            <person name="Zheng Y."/>
            <person name="Lin W."/>
            <person name="Duan Y."/>
            <person name="Cao H."/>
            <person name="Xiong S."/>
            <person name="Wang X."/>
            <person name="Wei L."/>
            <person name="Li C."/>
            <person name="Ma Q."/>
            <person name="Ju M."/>
            <person name="Zhao R."/>
            <person name="Li G."/>
            <person name="Mu C."/>
            <person name="Tian Q."/>
            <person name="Mei H."/>
            <person name="Zhang T."/>
            <person name="Gao T."/>
            <person name="Zhang H."/>
        </authorList>
    </citation>
    <scope>NUCLEOTIDE SEQUENCE</scope>
    <source>
        <strain evidence="10">3651</strain>
    </source>
</reference>
<dbReference type="SUPFAM" id="SSF118290">
    <property type="entry name" value="WRKY DNA-binding domain"/>
    <property type="match status" value="1"/>
</dbReference>
<dbReference type="EMBL" id="JACGWO010000001">
    <property type="protein sequence ID" value="KAK4440284.1"/>
    <property type="molecule type" value="Genomic_DNA"/>
</dbReference>
<sequence length="461" mass="49251">MDNYQGDLTDIIRATGGSVGGGNTAAEAAAADWQFATSNPVNYSTDPAEDFGDPFTHLRDPLLHDIDTPVSGFFHSSNIIKPSFEETGNSTRGFANGSMNLSHRIPDDEMKRPASNMFSRMLQIAPTAKLPVSPCDSPAVVVAAAAAAASPRGLEGPPILVPNNTHTLISPNSSKGCLVESAGLQISSPRNTGIKRRKSQAKKVVCIPAPAPANSRPSGEVVPSDLWAWRKYGQKPIKGSPYPRGYYRCSSSKGCSARKQVERSRTDPNMLVITYTSEHNHPWPTQRNALAGSTRSQPSKNSTAAAKSSPNSMQPQKSTNPKEEQKEISTENTAAPSSSSLDHATSAGAVKEEMHQDLDHNQVEMDDLEFDEGFPNTYKPTLPDSNHSEDSFFADLGEIEADSLDMLFTQGFSGDDGRDDKALDPFSFYDWATGNNSSTSTGGGGGGGATTSYGEANKRGE</sequence>
<evidence type="ECO:0000256" key="7">
    <source>
        <dbReference type="ARBA" id="ARBA00060761"/>
    </source>
</evidence>
<feature type="region of interest" description="Disordered" evidence="8">
    <location>
        <begin position="434"/>
        <end position="461"/>
    </location>
</feature>
<keyword evidence="5" id="KW-0539">Nucleus</keyword>
<evidence type="ECO:0000256" key="6">
    <source>
        <dbReference type="ARBA" id="ARBA00059805"/>
    </source>
</evidence>
<dbReference type="AlphaFoldDB" id="A0AAE2D001"/>
<dbReference type="PANTHER" id="PTHR32096">
    <property type="entry name" value="WRKY TRANSCRIPTION FACTOR 30-RELATED-RELATED"/>
    <property type="match status" value="1"/>
</dbReference>
<keyword evidence="11" id="KW-1185">Reference proteome</keyword>
<dbReference type="GO" id="GO:0005634">
    <property type="term" value="C:nucleus"/>
    <property type="evidence" value="ECO:0007669"/>
    <property type="project" value="UniProtKB-SubCell"/>
</dbReference>
<accession>A0AAE2D001</accession>
<feature type="compositionally biased region" description="Polar residues" evidence="8">
    <location>
        <begin position="283"/>
        <end position="319"/>
    </location>
</feature>
<keyword evidence="4" id="KW-0804">Transcription</keyword>
<keyword evidence="3" id="KW-0238">DNA-binding</keyword>
<feature type="compositionally biased region" description="Polar residues" evidence="8">
    <location>
        <begin position="330"/>
        <end position="343"/>
    </location>
</feature>
<dbReference type="GO" id="GO:0000976">
    <property type="term" value="F:transcription cis-regulatory region binding"/>
    <property type="evidence" value="ECO:0007669"/>
    <property type="project" value="TreeGrafter"/>
</dbReference>
<dbReference type="GO" id="GO:0003700">
    <property type="term" value="F:DNA-binding transcription factor activity"/>
    <property type="evidence" value="ECO:0007669"/>
    <property type="project" value="InterPro"/>
</dbReference>
<proteinExistence type="inferred from homology"/>
<reference evidence="10" key="1">
    <citation type="submission" date="2020-06" db="EMBL/GenBank/DDBJ databases">
        <authorList>
            <person name="Li T."/>
            <person name="Hu X."/>
            <person name="Zhang T."/>
            <person name="Song X."/>
            <person name="Zhang H."/>
            <person name="Dai N."/>
            <person name="Sheng W."/>
            <person name="Hou X."/>
            <person name="Wei L."/>
        </authorList>
    </citation>
    <scope>NUCLEOTIDE SEQUENCE</scope>
    <source>
        <strain evidence="10">3651</strain>
        <tissue evidence="10">Leaf</tissue>
    </source>
</reference>
<evidence type="ECO:0000256" key="5">
    <source>
        <dbReference type="ARBA" id="ARBA00023242"/>
    </source>
</evidence>
<evidence type="ECO:0000259" key="9">
    <source>
        <dbReference type="PROSITE" id="PS50811"/>
    </source>
</evidence>
<dbReference type="InterPro" id="IPR036576">
    <property type="entry name" value="WRKY_dom_sf"/>
</dbReference>